<reference evidence="2" key="1">
    <citation type="submission" date="2020-07" db="EMBL/GenBank/DDBJ databases">
        <title>Ethylene signaling mediates host invasion by parasitic plants.</title>
        <authorList>
            <person name="Yoshida S."/>
        </authorList>
    </citation>
    <scope>NUCLEOTIDE SEQUENCE</scope>
    <source>
        <strain evidence="2">Okayama</strain>
    </source>
</reference>
<dbReference type="AlphaFoldDB" id="A0A830CQN5"/>
<gene>
    <name evidence="2" type="ORF">PHJA_002195200</name>
</gene>
<dbReference type="Proteomes" id="UP000653305">
    <property type="component" value="Unassembled WGS sequence"/>
</dbReference>
<name>A0A830CQN5_9LAMI</name>
<keyword evidence="3" id="KW-1185">Reference proteome</keyword>
<proteinExistence type="predicted"/>
<organism evidence="2 3">
    <name type="scientific">Phtheirospermum japonicum</name>
    <dbReference type="NCBI Taxonomy" id="374723"/>
    <lineage>
        <taxon>Eukaryota</taxon>
        <taxon>Viridiplantae</taxon>
        <taxon>Streptophyta</taxon>
        <taxon>Embryophyta</taxon>
        <taxon>Tracheophyta</taxon>
        <taxon>Spermatophyta</taxon>
        <taxon>Magnoliopsida</taxon>
        <taxon>eudicotyledons</taxon>
        <taxon>Gunneridae</taxon>
        <taxon>Pentapetalae</taxon>
        <taxon>asterids</taxon>
        <taxon>lamiids</taxon>
        <taxon>Lamiales</taxon>
        <taxon>Orobanchaceae</taxon>
        <taxon>Orobanchaceae incertae sedis</taxon>
        <taxon>Phtheirospermum</taxon>
    </lineage>
</organism>
<comment type="caution">
    <text evidence="2">The sequence shown here is derived from an EMBL/GenBank/DDBJ whole genome shotgun (WGS) entry which is preliminary data.</text>
</comment>
<feature type="region of interest" description="Disordered" evidence="1">
    <location>
        <begin position="45"/>
        <end position="95"/>
    </location>
</feature>
<dbReference type="EMBL" id="BMAC01000631">
    <property type="protein sequence ID" value="GFQ00513.1"/>
    <property type="molecule type" value="Genomic_DNA"/>
</dbReference>
<evidence type="ECO:0000313" key="2">
    <source>
        <dbReference type="EMBL" id="GFQ00513.1"/>
    </source>
</evidence>
<protein>
    <submittedName>
        <fullName evidence="2">Uncharacterized protein</fullName>
    </submittedName>
</protein>
<feature type="compositionally biased region" description="Basic and acidic residues" evidence="1">
    <location>
        <begin position="83"/>
        <end position="95"/>
    </location>
</feature>
<evidence type="ECO:0000313" key="3">
    <source>
        <dbReference type="Proteomes" id="UP000653305"/>
    </source>
</evidence>
<evidence type="ECO:0000256" key="1">
    <source>
        <dbReference type="SAM" id="MobiDB-lite"/>
    </source>
</evidence>
<sequence length="161" mass="18684">MAVCEELQTKWGKFCIRNHAQRTSLPCKFRVSGGFKARRLKERHSQVAQKDAHRSDSSCIPIGATVDMHTDRKAGTPSGPGRAEFHRHREEREESLNQIIQSRKQEREANRKLIFFLRSEEERQKRLLEEEEARKLEVLHILPATTLFITSNQSMCGDELD</sequence>
<accession>A0A830CQN5</accession>